<dbReference type="Pfam" id="PF02607">
    <property type="entry name" value="B12-binding_2"/>
    <property type="match status" value="1"/>
</dbReference>
<dbReference type="PANTHER" id="PTHR45833">
    <property type="entry name" value="METHIONINE SYNTHASE"/>
    <property type="match status" value="1"/>
</dbReference>
<evidence type="ECO:0000256" key="3">
    <source>
        <dbReference type="ARBA" id="ARBA00023285"/>
    </source>
</evidence>
<evidence type="ECO:0000259" key="4">
    <source>
        <dbReference type="PROSITE" id="PS51332"/>
    </source>
</evidence>
<feature type="domain" description="B12-binding" evidence="4">
    <location>
        <begin position="75"/>
        <end position="197"/>
    </location>
</feature>
<dbReference type="GO" id="GO:0031419">
    <property type="term" value="F:cobalamin binding"/>
    <property type="evidence" value="ECO:0007669"/>
    <property type="project" value="InterPro"/>
</dbReference>
<feature type="domain" description="B12-binding N-terminal" evidence="5">
    <location>
        <begin position="1"/>
        <end position="75"/>
    </location>
</feature>
<comment type="similarity">
    <text evidence="1">Belongs to the methylamine corrinoid protein family.</text>
</comment>
<dbReference type="Gene3D" id="1.10.1240.10">
    <property type="entry name" value="Methionine synthase domain"/>
    <property type="match status" value="1"/>
</dbReference>
<dbReference type="GO" id="GO:0050897">
    <property type="term" value="F:cobalt ion binding"/>
    <property type="evidence" value="ECO:0007669"/>
    <property type="project" value="InterPro"/>
</dbReference>
<dbReference type="AlphaFoldDB" id="A0A7C6A9W4"/>
<dbReference type="GO" id="GO:0046653">
    <property type="term" value="P:tetrahydrofolate metabolic process"/>
    <property type="evidence" value="ECO:0007669"/>
    <property type="project" value="TreeGrafter"/>
</dbReference>
<dbReference type="GO" id="GO:0008705">
    <property type="term" value="F:methionine synthase activity"/>
    <property type="evidence" value="ECO:0007669"/>
    <property type="project" value="TreeGrafter"/>
</dbReference>
<evidence type="ECO:0000313" key="6">
    <source>
        <dbReference type="EMBL" id="HHS52124.1"/>
    </source>
</evidence>
<keyword evidence="3" id="KW-0170">Cobalt</keyword>
<dbReference type="PROSITE" id="PS51332">
    <property type="entry name" value="B12_BINDING"/>
    <property type="match status" value="1"/>
</dbReference>
<keyword evidence="2" id="KW-0479">Metal-binding</keyword>
<sequence>MERERVKDLVKKSLEKGESPKAVLEQGLIAGMKEVSKLFSTQEYFVPEVLMASEAFYAGFDLVSPLIKKDEVKEKGKIVIGVVEGDIHDIGKNIVKVMLEASGYQVIDLGKDVPIEKFVETVREVKPAILALSALMTTTMVKMGEVIETLRQKQLRDRIKIIIGGAPVNKHFAQKIGADACGEDATAAIKLCEELIG</sequence>
<accession>A0A7C6A9W4</accession>
<dbReference type="Pfam" id="PF02310">
    <property type="entry name" value="B12-binding"/>
    <property type="match status" value="1"/>
</dbReference>
<reference evidence="6" key="1">
    <citation type="journal article" date="2020" name="mSystems">
        <title>Genome- and Community-Level Interaction Insights into Carbon Utilization and Element Cycling Functions of Hydrothermarchaeota in Hydrothermal Sediment.</title>
        <authorList>
            <person name="Zhou Z."/>
            <person name="Liu Y."/>
            <person name="Xu W."/>
            <person name="Pan J."/>
            <person name="Luo Z.H."/>
            <person name="Li M."/>
        </authorList>
    </citation>
    <scope>NUCLEOTIDE SEQUENCE [LARGE SCALE GENOMIC DNA]</scope>
    <source>
        <strain evidence="6">SpSt-876</strain>
    </source>
</reference>
<dbReference type="InterPro" id="IPR003759">
    <property type="entry name" value="Cbl-bd_cap"/>
</dbReference>
<dbReference type="EMBL" id="DTLI01000120">
    <property type="protein sequence ID" value="HHS52124.1"/>
    <property type="molecule type" value="Genomic_DNA"/>
</dbReference>
<dbReference type="InterPro" id="IPR036594">
    <property type="entry name" value="Meth_synthase_dom"/>
</dbReference>
<dbReference type="GO" id="GO:0005829">
    <property type="term" value="C:cytosol"/>
    <property type="evidence" value="ECO:0007669"/>
    <property type="project" value="TreeGrafter"/>
</dbReference>
<dbReference type="InterPro" id="IPR050554">
    <property type="entry name" value="Met_Synthase/Corrinoid"/>
</dbReference>
<proteinExistence type="inferred from homology"/>
<comment type="caution">
    <text evidence="6">The sequence shown here is derived from an EMBL/GenBank/DDBJ whole genome shotgun (WGS) entry which is preliminary data.</text>
</comment>
<dbReference type="PANTHER" id="PTHR45833:SF1">
    <property type="entry name" value="METHIONINE SYNTHASE"/>
    <property type="match status" value="1"/>
</dbReference>
<dbReference type="NCBIfam" id="TIGR02370">
    <property type="entry name" value="pyl_corrinoid"/>
    <property type="match status" value="1"/>
</dbReference>
<dbReference type="PROSITE" id="PS51337">
    <property type="entry name" value="B12_BINDING_NTER"/>
    <property type="match status" value="1"/>
</dbReference>
<dbReference type="SUPFAM" id="SSF52242">
    <property type="entry name" value="Cobalamin (vitamin B12)-binding domain"/>
    <property type="match status" value="1"/>
</dbReference>
<name>A0A7C6A9W4_UNCW3</name>
<gene>
    <name evidence="6" type="ORF">ENW73_04570</name>
</gene>
<organism evidence="6">
    <name type="scientific">candidate division WOR-3 bacterium</name>
    <dbReference type="NCBI Taxonomy" id="2052148"/>
    <lineage>
        <taxon>Bacteria</taxon>
        <taxon>Bacteria division WOR-3</taxon>
    </lineage>
</organism>
<dbReference type="Gene3D" id="3.40.50.280">
    <property type="entry name" value="Cobalamin-binding domain"/>
    <property type="match status" value="1"/>
</dbReference>
<dbReference type="InterPro" id="IPR012741">
    <property type="entry name" value="Corrinoid_p"/>
</dbReference>
<dbReference type="InterPro" id="IPR006158">
    <property type="entry name" value="Cobalamin-bd"/>
</dbReference>
<evidence type="ECO:0000256" key="1">
    <source>
        <dbReference type="ARBA" id="ARBA00010854"/>
    </source>
</evidence>
<dbReference type="SMART" id="SM01018">
    <property type="entry name" value="B12-binding_2"/>
    <property type="match status" value="1"/>
</dbReference>
<evidence type="ECO:0000256" key="2">
    <source>
        <dbReference type="ARBA" id="ARBA00022723"/>
    </source>
</evidence>
<dbReference type="GO" id="GO:0015948">
    <property type="term" value="P:methanogenesis"/>
    <property type="evidence" value="ECO:0007669"/>
    <property type="project" value="InterPro"/>
</dbReference>
<dbReference type="FunFam" id="3.40.50.280:FF:000003">
    <property type="entry name" value="Dimethylamine methyltransferase corrinoid protein"/>
    <property type="match status" value="1"/>
</dbReference>
<dbReference type="InterPro" id="IPR036724">
    <property type="entry name" value="Cobalamin-bd_sf"/>
</dbReference>
<dbReference type="SUPFAM" id="SSF47644">
    <property type="entry name" value="Methionine synthase domain"/>
    <property type="match status" value="1"/>
</dbReference>
<dbReference type="GO" id="GO:0050667">
    <property type="term" value="P:homocysteine metabolic process"/>
    <property type="evidence" value="ECO:0007669"/>
    <property type="project" value="TreeGrafter"/>
</dbReference>
<evidence type="ECO:0000259" key="5">
    <source>
        <dbReference type="PROSITE" id="PS51337"/>
    </source>
</evidence>
<dbReference type="CDD" id="cd02070">
    <property type="entry name" value="corrinoid_protein_B12-BD"/>
    <property type="match status" value="1"/>
</dbReference>
<protein>
    <submittedName>
        <fullName evidence="6">Cobalamin-binding protein</fullName>
    </submittedName>
</protein>